<keyword evidence="2" id="KW-1185">Reference proteome</keyword>
<gene>
    <name evidence="1" type="ORF">LQE92_13645</name>
</gene>
<reference evidence="1 2" key="1">
    <citation type="submission" date="2021-11" db="EMBL/GenBank/DDBJ databases">
        <title>Lacrimispora sp. nov. NSJ-141 isolated from human feces.</title>
        <authorList>
            <person name="Abdugheni R."/>
        </authorList>
    </citation>
    <scope>NUCLEOTIDE SEQUENCE [LARGE SCALE GENOMIC DNA]</scope>
    <source>
        <strain evidence="1 2">NSJ-141</strain>
    </source>
</reference>
<accession>A0AAP2RLT6</accession>
<proteinExistence type="predicted"/>
<dbReference type="Proteomes" id="UP001299265">
    <property type="component" value="Unassembled WGS sequence"/>
</dbReference>
<evidence type="ECO:0000313" key="1">
    <source>
        <dbReference type="EMBL" id="MCD2493650.1"/>
    </source>
</evidence>
<sequence length="97" mass="11355">MNKKISKKAIAKVVKKGYKAGREWCQHGHGRYHKMMLDTRDGDIWSDEFLSTNDWKEYHSNSIVTLNAMRGYVKDMEAEYIDDAVQKLKEAGWEITE</sequence>
<protein>
    <submittedName>
        <fullName evidence="1">Uncharacterized protein</fullName>
    </submittedName>
</protein>
<organism evidence="1 2">
    <name type="scientific">Lientehia hominis</name>
    <dbReference type="NCBI Taxonomy" id="2897778"/>
    <lineage>
        <taxon>Bacteria</taxon>
        <taxon>Bacillati</taxon>
        <taxon>Bacillota</taxon>
        <taxon>Clostridia</taxon>
        <taxon>Lachnospirales</taxon>
        <taxon>Lachnospiraceae</taxon>
        <taxon>Lientehia</taxon>
    </lineage>
</organism>
<dbReference type="EMBL" id="JAJNOR010000010">
    <property type="protein sequence ID" value="MCD2493650.1"/>
    <property type="molecule type" value="Genomic_DNA"/>
</dbReference>
<name>A0AAP2RLT6_9FIRM</name>
<dbReference type="RefSeq" id="WP_231063489.1">
    <property type="nucleotide sequence ID" value="NZ_JAJNOR010000010.1"/>
</dbReference>
<evidence type="ECO:0000313" key="2">
    <source>
        <dbReference type="Proteomes" id="UP001299265"/>
    </source>
</evidence>
<comment type="caution">
    <text evidence="1">The sequence shown here is derived from an EMBL/GenBank/DDBJ whole genome shotgun (WGS) entry which is preliminary data.</text>
</comment>
<dbReference type="AlphaFoldDB" id="A0AAP2RLT6"/>